<reference evidence="1 2" key="1">
    <citation type="journal article" date="2022" name="Arch. Microbiol.">
        <title>Paraburkholderia bengalensis sp. nov. isolated from roots of Oryza sativa, IR64.</title>
        <authorList>
            <person name="Nag P."/>
            <person name="Mondal N."/>
            <person name="Sarkar J."/>
            <person name="Das S."/>
        </authorList>
    </citation>
    <scope>NUCLEOTIDE SEQUENCE [LARGE SCALE GENOMIC DNA]</scope>
    <source>
        <strain evidence="1 2">IR64_4_BI</strain>
    </source>
</reference>
<sequence length="88" mass="9718">MSSPLHREIDVPPYRIIVDARLAHGADSSRAIAGYVACAAIMRSDGAPVYESHLAYRINEGETFVDSECAIRDGEERARQDIRAGFPR</sequence>
<dbReference type="Proteomes" id="UP001386437">
    <property type="component" value="Unassembled WGS sequence"/>
</dbReference>
<dbReference type="RefSeq" id="WP_054927303.1">
    <property type="nucleotide sequence ID" value="NZ_JACFYJ010000028.1"/>
</dbReference>
<keyword evidence="2" id="KW-1185">Reference proteome</keyword>
<evidence type="ECO:0000313" key="1">
    <source>
        <dbReference type="EMBL" id="MEI5999021.1"/>
    </source>
</evidence>
<evidence type="ECO:0000313" key="2">
    <source>
        <dbReference type="Proteomes" id="UP001386437"/>
    </source>
</evidence>
<name>A0ABU8IU41_9BURK</name>
<accession>A0ABU8IU41</accession>
<organism evidence="1 2">
    <name type="scientific">Paraburkholderia bengalensis</name>
    <dbReference type="NCBI Taxonomy" id="2747562"/>
    <lineage>
        <taxon>Bacteria</taxon>
        <taxon>Pseudomonadati</taxon>
        <taxon>Pseudomonadota</taxon>
        <taxon>Betaproteobacteria</taxon>
        <taxon>Burkholderiales</taxon>
        <taxon>Burkholderiaceae</taxon>
        <taxon>Paraburkholderia</taxon>
    </lineage>
</organism>
<protein>
    <submittedName>
        <fullName evidence="1">Uncharacterized protein</fullName>
    </submittedName>
</protein>
<proteinExistence type="predicted"/>
<gene>
    <name evidence="1" type="ORF">H3V53_17940</name>
</gene>
<dbReference type="EMBL" id="JACFYJ010000028">
    <property type="protein sequence ID" value="MEI5999021.1"/>
    <property type="molecule type" value="Genomic_DNA"/>
</dbReference>
<comment type="caution">
    <text evidence="1">The sequence shown here is derived from an EMBL/GenBank/DDBJ whole genome shotgun (WGS) entry which is preliminary data.</text>
</comment>